<reference evidence="3" key="1">
    <citation type="journal article" date="2023" name="Commun. Biol.">
        <title>Genome analysis of Parmales, the sister group of diatoms, reveals the evolutionary specialization of diatoms from phago-mixotrophs to photoautotrophs.</title>
        <authorList>
            <person name="Ban H."/>
            <person name="Sato S."/>
            <person name="Yoshikawa S."/>
            <person name="Yamada K."/>
            <person name="Nakamura Y."/>
            <person name="Ichinomiya M."/>
            <person name="Sato N."/>
            <person name="Blanc-Mathieu R."/>
            <person name="Endo H."/>
            <person name="Kuwata A."/>
            <person name="Ogata H."/>
        </authorList>
    </citation>
    <scope>NUCLEOTIDE SEQUENCE [LARGE SCALE GENOMIC DNA]</scope>
    <source>
        <strain evidence="3">NIES 3699</strain>
    </source>
</reference>
<protein>
    <submittedName>
        <fullName evidence="2">Uncharacterized protein</fullName>
    </submittedName>
</protein>
<name>A0A9W7C872_9STRA</name>
<feature type="chain" id="PRO_5040910498" evidence="1">
    <location>
        <begin position="18"/>
        <end position="205"/>
    </location>
</feature>
<keyword evidence="1" id="KW-0732">Signal</keyword>
<gene>
    <name evidence="2" type="ORF">TrVE_jg9486</name>
</gene>
<feature type="signal peptide" evidence="1">
    <location>
        <begin position="1"/>
        <end position="17"/>
    </location>
</feature>
<organism evidence="2 3">
    <name type="scientific">Triparma verrucosa</name>
    <dbReference type="NCBI Taxonomy" id="1606542"/>
    <lineage>
        <taxon>Eukaryota</taxon>
        <taxon>Sar</taxon>
        <taxon>Stramenopiles</taxon>
        <taxon>Ochrophyta</taxon>
        <taxon>Bolidophyceae</taxon>
        <taxon>Parmales</taxon>
        <taxon>Triparmaceae</taxon>
        <taxon>Triparma</taxon>
    </lineage>
</organism>
<comment type="caution">
    <text evidence="2">The sequence shown here is derived from an EMBL/GenBank/DDBJ whole genome shotgun (WGS) entry which is preliminary data.</text>
</comment>
<dbReference type="AlphaFoldDB" id="A0A9W7C872"/>
<dbReference type="EMBL" id="BRXX01000310">
    <property type="protein sequence ID" value="GMI03978.1"/>
    <property type="molecule type" value="Genomic_DNA"/>
</dbReference>
<sequence>MLLFTFVLLSLLLHALSLKTGPSSSLFTGGYKANPSAVTTLAKSCKPSPATFGFPSKSGIAIGSKPKHRAWGGETEPPIQNKALPNVDMKTIDPWVTFEEMAECPSFKNADDDLKQAIFVSLAGGQRYLDRQRCEQSLSKWTGENGKFDEAGFERALKDGRIDLAQGWAVFLVLTVGFASCIVAPTSPAPKAIEAFIDSLAQQIL</sequence>
<dbReference type="Proteomes" id="UP001165160">
    <property type="component" value="Unassembled WGS sequence"/>
</dbReference>
<keyword evidence="3" id="KW-1185">Reference proteome</keyword>
<evidence type="ECO:0000313" key="3">
    <source>
        <dbReference type="Proteomes" id="UP001165160"/>
    </source>
</evidence>
<evidence type="ECO:0000313" key="2">
    <source>
        <dbReference type="EMBL" id="GMI03978.1"/>
    </source>
</evidence>
<accession>A0A9W7C872</accession>
<proteinExistence type="predicted"/>
<evidence type="ECO:0000256" key="1">
    <source>
        <dbReference type="SAM" id="SignalP"/>
    </source>
</evidence>